<organism evidence="1 2">
    <name type="scientific">Pistacia integerrima</name>
    <dbReference type="NCBI Taxonomy" id="434235"/>
    <lineage>
        <taxon>Eukaryota</taxon>
        <taxon>Viridiplantae</taxon>
        <taxon>Streptophyta</taxon>
        <taxon>Embryophyta</taxon>
        <taxon>Tracheophyta</taxon>
        <taxon>Spermatophyta</taxon>
        <taxon>Magnoliopsida</taxon>
        <taxon>eudicotyledons</taxon>
        <taxon>Gunneridae</taxon>
        <taxon>Pentapetalae</taxon>
        <taxon>rosids</taxon>
        <taxon>malvids</taxon>
        <taxon>Sapindales</taxon>
        <taxon>Anacardiaceae</taxon>
        <taxon>Pistacia</taxon>
    </lineage>
</organism>
<evidence type="ECO:0000313" key="1">
    <source>
        <dbReference type="EMBL" id="KAJ0014021.1"/>
    </source>
</evidence>
<evidence type="ECO:0000313" key="2">
    <source>
        <dbReference type="Proteomes" id="UP001163603"/>
    </source>
</evidence>
<dbReference type="EMBL" id="CM047748">
    <property type="protein sequence ID" value="KAJ0014021.1"/>
    <property type="molecule type" value="Genomic_DNA"/>
</dbReference>
<keyword evidence="2" id="KW-1185">Reference proteome</keyword>
<accession>A0ACC0XBP6</accession>
<sequence length="148" mass="16214">MLRFVVTPCQGQGRSKSMAAENVPSPSQSKGRSESMAAENAPSPTQSKDRSEKRLQIVLIPCQGQGKSETIEAISLNFHCQKCSQKASILGELIEKKWVVPAEIVETKNGHFEVSISVQPAEIVETKTDHSEVPRKEVFKVLKPGDVV</sequence>
<name>A0ACC0XBP6_9ROSI</name>
<protein>
    <submittedName>
        <fullName evidence="1">Uncharacterized protein</fullName>
    </submittedName>
</protein>
<dbReference type="Proteomes" id="UP001163603">
    <property type="component" value="Chromosome 13"/>
</dbReference>
<comment type="caution">
    <text evidence="1">The sequence shown here is derived from an EMBL/GenBank/DDBJ whole genome shotgun (WGS) entry which is preliminary data.</text>
</comment>
<reference evidence="2" key="1">
    <citation type="journal article" date="2023" name="G3 (Bethesda)">
        <title>Genome assembly and association tests identify interacting loci associated with vigor, precocity, and sex in interspecific pistachio rootstocks.</title>
        <authorList>
            <person name="Palmer W."/>
            <person name="Jacygrad E."/>
            <person name="Sagayaradj S."/>
            <person name="Cavanaugh K."/>
            <person name="Han R."/>
            <person name="Bertier L."/>
            <person name="Beede B."/>
            <person name="Kafkas S."/>
            <person name="Golino D."/>
            <person name="Preece J."/>
            <person name="Michelmore R."/>
        </authorList>
    </citation>
    <scope>NUCLEOTIDE SEQUENCE [LARGE SCALE GENOMIC DNA]</scope>
</reference>
<gene>
    <name evidence="1" type="ORF">Pint_21599</name>
</gene>
<proteinExistence type="predicted"/>